<evidence type="ECO:0000313" key="10">
    <source>
        <dbReference type="Proteomes" id="UP000016587"/>
    </source>
</evidence>
<proteinExistence type="predicted"/>
<dbReference type="PANTHER" id="PTHR32071:SF113">
    <property type="entry name" value="ALGINATE BIOSYNTHESIS TRANSCRIPTIONAL REGULATORY PROTEIN ALGB"/>
    <property type="match status" value="1"/>
</dbReference>
<dbReference type="AlphaFoldDB" id="T2GAR5"/>
<evidence type="ECO:0000313" key="9">
    <source>
        <dbReference type="EMBL" id="AGW13269.1"/>
    </source>
</evidence>
<dbReference type="KEGG" id="dgg:DGI_1424"/>
<dbReference type="SMART" id="SM00448">
    <property type="entry name" value="REC"/>
    <property type="match status" value="1"/>
</dbReference>
<evidence type="ECO:0000259" key="7">
    <source>
        <dbReference type="PROSITE" id="PS50045"/>
    </source>
</evidence>
<dbReference type="STRING" id="1121448.DGI_1424"/>
<reference evidence="9 10" key="1">
    <citation type="journal article" date="2013" name="J. Bacteriol.">
        <title>Roles of HynAB and Ech, the only two hydrogenases found in the model sulfate reducer Desulfovibrio gigas.</title>
        <authorList>
            <person name="Morais-Silva F.O."/>
            <person name="Santos C.I."/>
            <person name="Rodrigues R."/>
            <person name="Pereira I.A."/>
            <person name="Rodrigues-Pousada C."/>
        </authorList>
    </citation>
    <scope>NUCLEOTIDE SEQUENCE [LARGE SCALE GENOMIC DNA]</scope>
    <source>
        <strain evidence="10">ATCC 19364 / DSM 1382 / NCIMB 9332 / VKM B-1759</strain>
    </source>
</reference>
<dbReference type="InterPro" id="IPR003593">
    <property type="entry name" value="AAA+_ATPase"/>
</dbReference>
<feature type="region of interest" description="Disordered" evidence="6">
    <location>
        <begin position="395"/>
        <end position="436"/>
    </location>
</feature>
<keyword evidence="5" id="KW-0597">Phosphoprotein</keyword>
<dbReference type="PROSITE" id="PS50045">
    <property type="entry name" value="SIGMA54_INTERACT_4"/>
    <property type="match status" value="1"/>
</dbReference>
<dbReference type="CDD" id="cd00156">
    <property type="entry name" value="REC"/>
    <property type="match status" value="1"/>
</dbReference>
<keyword evidence="4" id="KW-0804">Transcription</keyword>
<organism evidence="9 10">
    <name type="scientific">Megalodesulfovibrio gigas (strain ATCC 19364 / DSM 1382 / NCIMB 9332 / VKM B-1759)</name>
    <name type="common">Desulfovibrio gigas</name>
    <dbReference type="NCBI Taxonomy" id="1121448"/>
    <lineage>
        <taxon>Bacteria</taxon>
        <taxon>Pseudomonadati</taxon>
        <taxon>Thermodesulfobacteriota</taxon>
        <taxon>Desulfovibrionia</taxon>
        <taxon>Desulfovibrionales</taxon>
        <taxon>Desulfovibrionaceae</taxon>
        <taxon>Megalodesulfovibrio</taxon>
    </lineage>
</organism>
<dbReference type="GO" id="GO:0000160">
    <property type="term" value="P:phosphorelay signal transduction system"/>
    <property type="evidence" value="ECO:0007669"/>
    <property type="project" value="InterPro"/>
</dbReference>
<evidence type="ECO:0000256" key="4">
    <source>
        <dbReference type="ARBA" id="ARBA00023163"/>
    </source>
</evidence>
<feature type="modified residue" description="4-aspartylphosphate" evidence="5">
    <location>
        <position position="55"/>
    </location>
</feature>
<dbReference type="Pfam" id="PF00158">
    <property type="entry name" value="Sigma54_activat"/>
    <property type="match status" value="1"/>
</dbReference>
<dbReference type="GO" id="GO:0005524">
    <property type="term" value="F:ATP binding"/>
    <property type="evidence" value="ECO:0007669"/>
    <property type="project" value="UniProtKB-KW"/>
</dbReference>
<dbReference type="HOGENOM" id="CLU_000445_0_3_7"/>
<dbReference type="InterPro" id="IPR025944">
    <property type="entry name" value="Sigma_54_int_dom_CS"/>
</dbReference>
<keyword evidence="1" id="KW-0547">Nucleotide-binding</keyword>
<evidence type="ECO:0000256" key="6">
    <source>
        <dbReference type="SAM" id="MobiDB-lite"/>
    </source>
</evidence>
<dbReference type="GO" id="GO:0006355">
    <property type="term" value="P:regulation of DNA-templated transcription"/>
    <property type="evidence" value="ECO:0007669"/>
    <property type="project" value="InterPro"/>
</dbReference>
<dbReference type="PROSITE" id="PS50110">
    <property type="entry name" value="RESPONSE_REGULATORY"/>
    <property type="match status" value="1"/>
</dbReference>
<dbReference type="eggNOG" id="COG2204">
    <property type="taxonomic scope" value="Bacteria"/>
</dbReference>
<evidence type="ECO:0000256" key="3">
    <source>
        <dbReference type="ARBA" id="ARBA00023015"/>
    </source>
</evidence>
<dbReference type="Pfam" id="PF25601">
    <property type="entry name" value="AAA_lid_14"/>
    <property type="match status" value="1"/>
</dbReference>
<evidence type="ECO:0000256" key="2">
    <source>
        <dbReference type="ARBA" id="ARBA00022840"/>
    </source>
</evidence>
<dbReference type="PROSITE" id="PS00688">
    <property type="entry name" value="SIGMA54_INTERACT_3"/>
    <property type="match status" value="1"/>
</dbReference>
<dbReference type="Gene3D" id="3.40.50.2300">
    <property type="match status" value="1"/>
</dbReference>
<dbReference type="Gene3D" id="1.10.8.60">
    <property type="match status" value="1"/>
</dbReference>
<name>T2GAR5_MEGG1</name>
<dbReference type="FunFam" id="3.40.50.300:FF:000006">
    <property type="entry name" value="DNA-binding transcriptional regulator NtrC"/>
    <property type="match status" value="1"/>
</dbReference>
<evidence type="ECO:0000259" key="8">
    <source>
        <dbReference type="PROSITE" id="PS50110"/>
    </source>
</evidence>
<dbReference type="InterPro" id="IPR001789">
    <property type="entry name" value="Sig_transdc_resp-reg_receiver"/>
</dbReference>
<dbReference type="PANTHER" id="PTHR32071">
    <property type="entry name" value="TRANSCRIPTIONAL REGULATORY PROTEIN"/>
    <property type="match status" value="1"/>
</dbReference>
<gene>
    <name evidence="9" type="ORF">DGI_1424</name>
</gene>
<sequence length="507" mass="55656">MRTMAVILVIDDDEQICETMQRMVARAGHQGLAAPTLAKGLATLRTAPVDIVFLDVRLPDGNGLDALPSILDAPSRPEVIVLTGQGTADGAATAIHGGVWDYLVKPMSLQETLQRLERALAYRESKHAKDAAPLCLDNVVGVSPGFRACLDHVGKAARSEAPVLLVGETGTGKELMARTIHCNSQRRDKPFVVVDCAALSEHLLESLLFGHKKGSFTSAHADSLGLIRAADQGVLFLDEIGELSLNAQKTFLRVLQEKRFRPVGDIREFSSNFRLLAATNRSLDAMIEDGTFRRDLYFRLKTMEIHLPPLRQRPQDITLLAMYRVGALAQAYSMSRKSLDPEFLEHLRLYQWPGNVRELFAMMETAFVAGWDSDVLYPRHLPSALRVAVARRKLERDGGEDGRPPFPSLPDEPSVFPSPASPEPAHGIAPAPASTTALPPALHADALLPTDPAQLPTLKTFKTSMEHVYLEALHRHTNGDVDRMTAVSGLSKSHLYALLKKHQLPSR</sequence>
<dbReference type="SUPFAM" id="SSF52172">
    <property type="entry name" value="CheY-like"/>
    <property type="match status" value="1"/>
</dbReference>
<dbReference type="SUPFAM" id="SSF52540">
    <property type="entry name" value="P-loop containing nucleoside triphosphate hydrolases"/>
    <property type="match status" value="1"/>
</dbReference>
<dbReference type="InterPro" id="IPR011006">
    <property type="entry name" value="CheY-like_superfamily"/>
</dbReference>
<protein>
    <submittedName>
        <fullName evidence="9">Putative two component, sigma54 specific, transcriptional regulator</fullName>
    </submittedName>
</protein>
<feature type="domain" description="Sigma-54 factor interaction" evidence="7">
    <location>
        <begin position="139"/>
        <end position="368"/>
    </location>
</feature>
<dbReference type="Proteomes" id="UP000016587">
    <property type="component" value="Chromosome"/>
</dbReference>
<keyword evidence="3" id="KW-0805">Transcription regulation</keyword>
<keyword evidence="2" id="KW-0067">ATP-binding</keyword>
<dbReference type="PROSITE" id="PS00675">
    <property type="entry name" value="SIGMA54_INTERACT_1"/>
    <property type="match status" value="1"/>
</dbReference>
<dbReference type="SMART" id="SM00382">
    <property type="entry name" value="AAA"/>
    <property type="match status" value="1"/>
</dbReference>
<dbReference type="InterPro" id="IPR002078">
    <property type="entry name" value="Sigma_54_int"/>
</dbReference>
<dbReference type="InterPro" id="IPR027417">
    <property type="entry name" value="P-loop_NTPase"/>
</dbReference>
<dbReference type="InterPro" id="IPR058031">
    <property type="entry name" value="AAA_lid_NorR"/>
</dbReference>
<dbReference type="CDD" id="cd00009">
    <property type="entry name" value="AAA"/>
    <property type="match status" value="1"/>
</dbReference>
<evidence type="ECO:0000256" key="5">
    <source>
        <dbReference type="PROSITE-ProRule" id="PRU00169"/>
    </source>
</evidence>
<dbReference type="InterPro" id="IPR025662">
    <property type="entry name" value="Sigma_54_int_dom_ATP-bd_1"/>
</dbReference>
<keyword evidence="10" id="KW-1185">Reference proteome</keyword>
<dbReference type="PATRIC" id="fig|1121448.10.peg.1421"/>
<dbReference type="Gene3D" id="3.40.50.300">
    <property type="entry name" value="P-loop containing nucleotide triphosphate hydrolases"/>
    <property type="match status" value="1"/>
</dbReference>
<dbReference type="Pfam" id="PF00072">
    <property type="entry name" value="Response_reg"/>
    <property type="match status" value="1"/>
</dbReference>
<reference evidence="10" key="2">
    <citation type="submission" date="2013-07" db="EMBL/GenBank/DDBJ databases">
        <authorList>
            <person name="Morais-Silva F.O."/>
            <person name="Rezende A.M."/>
            <person name="Pimentel C."/>
            <person name="Resende D.M."/>
            <person name="Santos C.I."/>
            <person name="Clemente C."/>
            <person name="de Oliveira L.M."/>
            <person name="da Silva S.M."/>
            <person name="Costa D.A."/>
            <person name="Varela-Raposo A."/>
            <person name="Horacio E.C.A."/>
            <person name="Matos M."/>
            <person name="Flores O."/>
            <person name="Ruiz J.C."/>
            <person name="Rodrigues-Pousada C."/>
        </authorList>
    </citation>
    <scope>NUCLEOTIDE SEQUENCE [LARGE SCALE GENOMIC DNA]</scope>
    <source>
        <strain evidence="10">ATCC 19364 / DSM 1382 / NCIMB 9332 / VKM B-1759</strain>
    </source>
</reference>
<accession>T2GAR5</accession>
<feature type="domain" description="Response regulatory" evidence="8">
    <location>
        <begin position="6"/>
        <end position="120"/>
    </location>
</feature>
<evidence type="ECO:0000256" key="1">
    <source>
        <dbReference type="ARBA" id="ARBA00022741"/>
    </source>
</evidence>
<dbReference type="EMBL" id="CP006585">
    <property type="protein sequence ID" value="AGW13269.1"/>
    <property type="molecule type" value="Genomic_DNA"/>
</dbReference>